<evidence type="ECO:0008006" key="3">
    <source>
        <dbReference type="Google" id="ProtNLM"/>
    </source>
</evidence>
<dbReference type="EMBL" id="JACHGJ010000002">
    <property type="protein sequence ID" value="MBB6479566.1"/>
    <property type="molecule type" value="Genomic_DNA"/>
</dbReference>
<organism evidence="1 2">
    <name type="scientific">Spirochaeta isovalerica</name>
    <dbReference type="NCBI Taxonomy" id="150"/>
    <lineage>
        <taxon>Bacteria</taxon>
        <taxon>Pseudomonadati</taxon>
        <taxon>Spirochaetota</taxon>
        <taxon>Spirochaetia</taxon>
        <taxon>Spirochaetales</taxon>
        <taxon>Spirochaetaceae</taxon>
        <taxon>Spirochaeta</taxon>
    </lineage>
</organism>
<proteinExistence type="predicted"/>
<evidence type="ECO:0000313" key="2">
    <source>
        <dbReference type="Proteomes" id="UP000587760"/>
    </source>
</evidence>
<dbReference type="RefSeq" id="WP_184744926.1">
    <property type="nucleotide sequence ID" value="NZ_JACHGJ010000002.1"/>
</dbReference>
<dbReference type="AlphaFoldDB" id="A0A841R6V2"/>
<comment type="caution">
    <text evidence="1">The sequence shown here is derived from an EMBL/GenBank/DDBJ whole genome shotgun (WGS) entry which is preliminary data.</text>
</comment>
<name>A0A841R6V2_9SPIO</name>
<evidence type="ECO:0000313" key="1">
    <source>
        <dbReference type="EMBL" id="MBB6479566.1"/>
    </source>
</evidence>
<accession>A0A841R6V2</accession>
<gene>
    <name evidence="1" type="ORF">HNR50_001224</name>
</gene>
<dbReference type="Proteomes" id="UP000587760">
    <property type="component" value="Unassembled WGS sequence"/>
</dbReference>
<dbReference type="InterPro" id="IPR021530">
    <property type="entry name" value="AllH-like"/>
</dbReference>
<sequence length="283" mass="31414">MSKRKPPDLIEAQSRGRFIQSGLFSFSELSRHEGIINILHKESGMVWSIISDRKNMTGFSLLAPGFFSACDPLRSFSPLKTAELNSLMLDGTSISYGRAPLWTGSPPVLRQDREKRKRELAIMTTKIEEGDSFLSILKKKDRTIFQRKAREITEMISPDGNHVIQGLEEMIGLGQGLTPAGDDFITGVLLAEQSLQRPLRIDTKKIEARLEKTTAPGRTMLFAALRGSFPAFILSYLEQIDKARSDGEIVTSARAAAKHGSTSGRDCLAGFYWYELLSASTPE</sequence>
<reference evidence="1 2" key="1">
    <citation type="submission" date="2020-08" db="EMBL/GenBank/DDBJ databases">
        <title>Genomic Encyclopedia of Type Strains, Phase IV (KMG-IV): sequencing the most valuable type-strain genomes for metagenomic binning, comparative biology and taxonomic classification.</title>
        <authorList>
            <person name="Goeker M."/>
        </authorList>
    </citation>
    <scope>NUCLEOTIDE SEQUENCE [LARGE SCALE GENOMIC DNA]</scope>
    <source>
        <strain evidence="1 2">DSM 2461</strain>
    </source>
</reference>
<protein>
    <recommendedName>
        <fullName evidence="3">DUF2877 domain-containing protein</fullName>
    </recommendedName>
</protein>
<keyword evidence="2" id="KW-1185">Reference proteome</keyword>
<dbReference type="Pfam" id="PF11392">
    <property type="entry name" value="AllH"/>
    <property type="match status" value="1"/>
</dbReference>